<keyword evidence="3" id="KW-1185">Reference proteome</keyword>
<dbReference type="Proteomes" id="UP001315686">
    <property type="component" value="Unassembled WGS sequence"/>
</dbReference>
<evidence type="ECO:0000313" key="3">
    <source>
        <dbReference type="Proteomes" id="UP001315686"/>
    </source>
</evidence>
<dbReference type="InterPro" id="IPR055214">
    <property type="entry name" value="PTP-NADK"/>
</dbReference>
<organism evidence="2 3">
    <name type="scientific">Harenicola maris</name>
    <dbReference type="NCBI Taxonomy" id="2841044"/>
    <lineage>
        <taxon>Bacteria</taxon>
        <taxon>Pseudomonadati</taxon>
        <taxon>Pseudomonadota</taxon>
        <taxon>Alphaproteobacteria</taxon>
        <taxon>Rhodobacterales</taxon>
        <taxon>Paracoccaceae</taxon>
        <taxon>Harenicola</taxon>
    </lineage>
</organism>
<dbReference type="SUPFAM" id="SSF52799">
    <property type="entry name" value="(Phosphotyrosine protein) phosphatases II"/>
    <property type="match status" value="1"/>
</dbReference>
<reference evidence="2 3" key="1">
    <citation type="journal article" date="2021" name="Arch. Microbiol.">
        <title>Harenicola maris gen. nov., sp. nov. isolated from the Sea of Japan shallow sediments.</title>
        <authorList>
            <person name="Romanenko L.A."/>
            <person name="Kurilenko V.V."/>
            <person name="Chernysheva N.Y."/>
            <person name="Tekutyeva L.A."/>
            <person name="Velansky P.V."/>
            <person name="Svetashev V.I."/>
            <person name="Isaeva M.P."/>
        </authorList>
    </citation>
    <scope>NUCLEOTIDE SEQUENCE [LARGE SCALE GENOMIC DNA]</scope>
    <source>
        <strain evidence="2 3">KMM 3653</strain>
    </source>
</reference>
<feature type="domain" description="DSP-PTPase phosphatase fused to NAD+ Kinase" evidence="1">
    <location>
        <begin position="64"/>
        <end position="172"/>
    </location>
</feature>
<proteinExistence type="predicted"/>
<dbReference type="AlphaFoldDB" id="A0AAP2CTV6"/>
<gene>
    <name evidence="2" type="ORF">IV417_17455</name>
</gene>
<accession>A0AAP2CTV6</accession>
<protein>
    <submittedName>
        <fullName evidence="2">Tyrosine-protein phosphatase</fullName>
    </submittedName>
</protein>
<name>A0AAP2CTV6_9RHOB</name>
<evidence type="ECO:0000313" key="2">
    <source>
        <dbReference type="EMBL" id="MBT0959177.1"/>
    </source>
</evidence>
<evidence type="ECO:0000259" key="1">
    <source>
        <dbReference type="Pfam" id="PF22741"/>
    </source>
</evidence>
<comment type="caution">
    <text evidence="2">The sequence shown here is derived from an EMBL/GenBank/DDBJ whole genome shotgun (WGS) entry which is preliminary data.</text>
</comment>
<sequence length="229" mass="26803">MLETLHKKLKSWERSIRKSFGDDISTPQGRRGAWWHFQIFDHAFLRVLWTNFYKVADGVYRSNHPSPKRLEKYHEMGIRTVLNLRGAEQQSHWLFEKEACEKLGLDLVICKIYARRPATREEMLHLIDTLTTLPKPFVLHCKSGADRAGLASAIYQIAVEKKSVAEAKKQLSFRYLHIKSSKTGVCDYILDLYEERLKHGHIELRDWFDTEYDGQAVRNGFDDGRRIPL</sequence>
<dbReference type="Pfam" id="PF22741">
    <property type="entry name" value="PTP-NADK"/>
    <property type="match status" value="1"/>
</dbReference>
<dbReference type="InterPro" id="IPR029021">
    <property type="entry name" value="Prot-tyrosine_phosphatase-like"/>
</dbReference>
<dbReference type="Gene3D" id="3.90.190.10">
    <property type="entry name" value="Protein tyrosine phosphatase superfamily"/>
    <property type="match status" value="1"/>
</dbReference>
<dbReference type="RefSeq" id="WP_327795380.1">
    <property type="nucleotide sequence ID" value="NZ_JADQAZ010000003.1"/>
</dbReference>
<dbReference type="EMBL" id="JADQAZ010000003">
    <property type="protein sequence ID" value="MBT0959177.1"/>
    <property type="molecule type" value="Genomic_DNA"/>
</dbReference>